<sequence>MEESRSPEPAAQRPSSLIRTPLVSRGLIKLQEMGSRFDSAFLATADVTSHHQALTNRTTQRQPDQIRAHRALHRIPREKAGLRSQLNIGTKQPAPQIQSLSPDPGVLRA</sequence>
<evidence type="ECO:0000256" key="1">
    <source>
        <dbReference type="SAM" id="MobiDB-lite"/>
    </source>
</evidence>
<evidence type="ECO:0000313" key="2">
    <source>
        <dbReference type="EMBL" id="KAJ8365339.1"/>
    </source>
</evidence>
<reference evidence="2" key="1">
    <citation type="journal article" date="2023" name="Science">
        <title>Genome structures resolve the early diversification of teleost fishes.</title>
        <authorList>
            <person name="Parey E."/>
            <person name="Louis A."/>
            <person name="Montfort J."/>
            <person name="Bouchez O."/>
            <person name="Roques C."/>
            <person name="Iampietro C."/>
            <person name="Lluch J."/>
            <person name="Castinel A."/>
            <person name="Donnadieu C."/>
            <person name="Desvignes T."/>
            <person name="Floi Bucao C."/>
            <person name="Jouanno E."/>
            <person name="Wen M."/>
            <person name="Mejri S."/>
            <person name="Dirks R."/>
            <person name="Jansen H."/>
            <person name="Henkel C."/>
            <person name="Chen W.J."/>
            <person name="Zahm M."/>
            <person name="Cabau C."/>
            <person name="Klopp C."/>
            <person name="Thompson A.W."/>
            <person name="Robinson-Rechavi M."/>
            <person name="Braasch I."/>
            <person name="Lecointre G."/>
            <person name="Bobe J."/>
            <person name="Postlethwait J.H."/>
            <person name="Berthelot C."/>
            <person name="Roest Crollius H."/>
            <person name="Guiguen Y."/>
        </authorList>
    </citation>
    <scope>NUCLEOTIDE SEQUENCE</scope>
    <source>
        <strain evidence="2">WJC10195</strain>
    </source>
</reference>
<gene>
    <name evidence="2" type="ORF">SKAU_G00141700</name>
</gene>
<protein>
    <submittedName>
        <fullName evidence="2">Uncharacterized protein</fullName>
    </submittedName>
</protein>
<evidence type="ECO:0000313" key="3">
    <source>
        <dbReference type="Proteomes" id="UP001152622"/>
    </source>
</evidence>
<dbReference type="Proteomes" id="UP001152622">
    <property type="component" value="Chromosome 4"/>
</dbReference>
<proteinExistence type="predicted"/>
<name>A0A9Q1FSW3_SYNKA</name>
<keyword evidence="3" id="KW-1185">Reference proteome</keyword>
<feature type="compositionally biased region" description="Polar residues" evidence="1">
    <location>
        <begin position="86"/>
        <end position="101"/>
    </location>
</feature>
<feature type="region of interest" description="Disordered" evidence="1">
    <location>
        <begin position="86"/>
        <end position="109"/>
    </location>
</feature>
<organism evidence="2 3">
    <name type="scientific">Synaphobranchus kaupii</name>
    <name type="common">Kaup's arrowtooth eel</name>
    <dbReference type="NCBI Taxonomy" id="118154"/>
    <lineage>
        <taxon>Eukaryota</taxon>
        <taxon>Metazoa</taxon>
        <taxon>Chordata</taxon>
        <taxon>Craniata</taxon>
        <taxon>Vertebrata</taxon>
        <taxon>Euteleostomi</taxon>
        <taxon>Actinopterygii</taxon>
        <taxon>Neopterygii</taxon>
        <taxon>Teleostei</taxon>
        <taxon>Anguilliformes</taxon>
        <taxon>Synaphobranchidae</taxon>
        <taxon>Synaphobranchus</taxon>
    </lineage>
</organism>
<dbReference type="AlphaFoldDB" id="A0A9Q1FSW3"/>
<comment type="caution">
    <text evidence="2">The sequence shown here is derived from an EMBL/GenBank/DDBJ whole genome shotgun (WGS) entry which is preliminary data.</text>
</comment>
<accession>A0A9Q1FSW3</accession>
<dbReference type="EMBL" id="JAINUF010000004">
    <property type="protein sequence ID" value="KAJ8365339.1"/>
    <property type="molecule type" value="Genomic_DNA"/>
</dbReference>